<protein>
    <submittedName>
        <fullName evidence="3">Peptidase M23</fullName>
    </submittedName>
</protein>
<gene>
    <name evidence="3" type="primary">lysM</name>
    <name evidence="3" type="ORF">GCM10011534_05660</name>
</gene>
<dbReference type="PROSITE" id="PS51782">
    <property type="entry name" value="LYSM"/>
    <property type="match status" value="1"/>
</dbReference>
<dbReference type="InterPro" id="IPR036779">
    <property type="entry name" value="LysM_dom_sf"/>
</dbReference>
<dbReference type="CDD" id="cd00118">
    <property type="entry name" value="LysM"/>
    <property type="match status" value="2"/>
</dbReference>
<accession>A0A917SM82</accession>
<dbReference type="PROSITE" id="PS51257">
    <property type="entry name" value="PROKAR_LIPOPROTEIN"/>
    <property type="match status" value="1"/>
</dbReference>
<feature type="region of interest" description="Disordered" evidence="1">
    <location>
        <begin position="267"/>
        <end position="292"/>
    </location>
</feature>
<dbReference type="CDD" id="cd12797">
    <property type="entry name" value="M23_peptidase"/>
    <property type="match status" value="1"/>
</dbReference>
<dbReference type="PANTHER" id="PTHR21666:SF270">
    <property type="entry name" value="MUREIN HYDROLASE ACTIVATOR ENVC"/>
    <property type="match status" value="1"/>
</dbReference>
<dbReference type="RefSeq" id="WP_028285498.1">
    <property type="nucleotide sequence ID" value="NZ_BMLF01000001.1"/>
</dbReference>
<dbReference type="AlphaFoldDB" id="A0A917SM82"/>
<dbReference type="Proteomes" id="UP000649829">
    <property type="component" value="Unassembled WGS sequence"/>
</dbReference>
<dbReference type="InterPro" id="IPR011055">
    <property type="entry name" value="Dup_hybrid_motif"/>
</dbReference>
<dbReference type="Gene3D" id="2.70.70.10">
    <property type="entry name" value="Glucose Permease (Domain IIA)"/>
    <property type="match status" value="1"/>
</dbReference>
<proteinExistence type="predicted"/>
<feature type="region of interest" description="Disordered" evidence="1">
    <location>
        <begin position="113"/>
        <end position="181"/>
    </location>
</feature>
<evidence type="ECO:0000313" key="4">
    <source>
        <dbReference type="Proteomes" id="UP000649829"/>
    </source>
</evidence>
<organism evidence="3 4">
    <name type="scientific">Pseudooceanicola nanhaiensis</name>
    <dbReference type="NCBI Taxonomy" id="375761"/>
    <lineage>
        <taxon>Bacteria</taxon>
        <taxon>Pseudomonadati</taxon>
        <taxon>Pseudomonadota</taxon>
        <taxon>Alphaproteobacteria</taxon>
        <taxon>Rhodobacterales</taxon>
        <taxon>Paracoccaceae</taxon>
        <taxon>Pseudooceanicola</taxon>
    </lineage>
</organism>
<evidence type="ECO:0000256" key="1">
    <source>
        <dbReference type="SAM" id="MobiDB-lite"/>
    </source>
</evidence>
<keyword evidence="4" id="KW-1185">Reference proteome</keyword>
<sequence length="405" mass="41750">MNAFRNAMRGLAVSGLALTIAGCSNAPRVDYDLRHHLNGFSTAEAARMATADRPMPDNRGIISYPNYQVAVAQRGDTVASLAARIGAEPAALARHNGLRVDDRLREDEVLSLPTRVAEPSQATGAMTAGPLRPSSDISSLAGGAIDRAGDQSVQTSTLAPAAAPKPAPAPGGAEPTRHRVQRGETAYTVARLYGVPVKSLAEWNGLDGNLTIREGQFLLIPVASAAPAQAAPAAPAVVEAPGVGSPTPVPPSAAKPLPDEKTVPVAKAKAEAKAAPPPDIGQDQAAPASSGAMSYPVRGKVIREYAKGRNDGIDIQAAPGSAVGAADGGQVAAITSDAEGNHVVVLRHDGKLLTIYSNVTKIAVKEKQTVSRGQKIAEIPGGASPYVHFEVRKGLESTDPMPYLQ</sequence>
<dbReference type="Gene3D" id="3.10.350.10">
    <property type="entry name" value="LysM domain"/>
    <property type="match status" value="2"/>
</dbReference>
<dbReference type="GO" id="GO:0004222">
    <property type="term" value="F:metalloendopeptidase activity"/>
    <property type="evidence" value="ECO:0007669"/>
    <property type="project" value="TreeGrafter"/>
</dbReference>
<evidence type="ECO:0000259" key="2">
    <source>
        <dbReference type="PROSITE" id="PS51782"/>
    </source>
</evidence>
<dbReference type="InterPro" id="IPR050570">
    <property type="entry name" value="Cell_wall_metabolism_enzyme"/>
</dbReference>
<dbReference type="EMBL" id="BMLF01000001">
    <property type="protein sequence ID" value="GGL86640.1"/>
    <property type="molecule type" value="Genomic_DNA"/>
</dbReference>
<dbReference type="SUPFAM" id="SSF51261">
    <property type="entry name" value="Duplicated hybrid motif"/>
    <property type="match status" value="1"/>
</dbReference>
<reference evidence="3" key="1">
    <citation type="journal article" date="2014" name="Int. J. Syst. Evol. Microbiol.">
        <title>Complete genome sequence of Corynebacterium casei LMG S-19264T (=DSM 44701T), isolated from a smear-ripened cheese.</title>
        <authorList>
            <consortium name="US DOE Joint Genome Institute (JGI-PGF)"/>
            <person name="Walter F."/>
            <person name="Albersmeier A."/>
            <person name="Kalinowski J."/>
            <person name="Ruckert C."/>
        </authorList>
    </citation>
    <scope>NUCLEOTIDE SEQUENCE</scope>
    <source>
        <strain evidence="3">CGMCC 1.6293</strain>
    </source>
</reference>
<dbReference type="Pfam" id="PF01476">
    <property type="entry name" value="LysM"/>
    <property type="match status" value="2"/>
</dbReference>
<dbReference type="SMART" id="SM00257">
    <property type="entry name" value="LysM"/>
    <property type="match status" value="2"/>
</dbReference>
<reference evidence="3" key="2">
    <citation type="submission" date="2020-09" db="EMBL/GenBank/DDBJ databases">
        <authorList>
            <person name="Sun Q."/>
            <person name="Zhou Y."/>
        </authorList>
    </citation>
    <scope>NUCLEOTIDE SEQUENCE</scope>
    <source>
        <strain evidence="3">CGMCC 1.6293</strain>
    </source>
</reference>
<dbReference type="PANTHER" id="PTHR21666">
    <property type="entry name" value="PEPTIDASE-RELATED"/>
    <property type="match status" value="1"/>
</dbReference>
<name>A0A917SM82_9RHOB</name>
<evidence type="ECO:0000313" key="3">
    <source>
        <dbReference type="EMBL" id="GGL86640.1"/>
    </source>
</evidence>
<comment type="caution">
    <text evidence="3">The sequence shown here is derived from an EMBL/GenBank/DDBJ whole genome shotgun (WGS) entry which is preliminary data.</text>
</comment>
<dbReference type="InterPro" id="IPR016047">
    <property type="entry name" value="M23ase_b-sheet_dom"/>
</dbReference>
<feature type="domain" description="LysM" evidence="2">
    <location>
        <begin position="176"/>
        <end position="220"/>
    </location>
</feature>
<dbReference type="Pfam" id="PF01551">
    <property type="entry name" value="Peptidase_M23"/>
    <property type="match status" value="1"/>
</dbReference>
<dbReference type="InterPro" id="IPR018392">
    <property type="entry name" value="LysM"/>
</dbReference>